<dbReference type="InterPro" id="IPR011990">
    <property type="entry name" value="TPR-like_helical_dom_sf"/>
</dbReference>
<name>A0A434AX56_9BACT</name>
<evidence type="ECO:0008006" key="4">
    <source>
        <dbReference type="Google" id="ProtNLM"/>
    </source>
</evidence>
<accession>A0A434AX56</accession>
<evidence type="ECO:0000256" key="1">
    <source>
        <dbReference type="SAM" id="MobiDB-lite"/>
    </source>
</evidence>
<feature type="region of interest" description="Disordered" evidence="1">
    <location>
        <begin position="153"/>
        <end position="175"/>
    </location>
</feature>
<dbReference type="SUPFAM" id="SSF48452">
    <property type="entry name" value="TPR-like"/>
    <property type="match status" value="1"/>
</dbReference>
<gene>
    <name evidence="2" type="ORF">DLK05_05770</name>
</gene>
<dbReference type="Proteomes" id="UP000282985">
    <property type="component" value="Unassembled WGS sequence"/>
</dbReference>
<keyword evidence="3" id="KW-1185">Reference proteome</keyword>
<comment type="caution">
    <text evidence="2">The sequence shown here is derived from an EMBL/GenBank/DDBJ whole genome shotgun (WGS) entry which is preliminary data.</text>
</comment>
<organism evidence="2 3">
    <name type="scientific">Ancylomarina longa</name>
    <dbReference type="NCBI Taxonomy" id="2487017"/>
    <lineage>
        <taxon>Bacteria</taxon>
        <taxon>Pseudomonadati</taxon>
        <taxon>Bacteroidota</taxon>
        <taxon>Bacteroidia</taxon>
        <taxon>Marinilabiliales</taxon>
        <taxon>Marinifilaceae</taxon>
        <taxon>Ancylomarina</taxon>
    </lineage>
</organism>
<dbReference type="AlphaFoldDB" id="A0A434AX56"/>
<feature type="compositionally biased region" description="Basic and acidic residues" evidence="1">
    <location>
        <begin position="153"/>
        <end position="163"/>
    </location>
</feature>
<sequence>MRIIKGQELKTFIENCEFRLDPFLKQLGNKRYPPNSGKLMLQLTHNSDEMWLLEKEIEKKHIFKKKKYFEFEGFGPYNESQKIHIPVKEFIEILQYFSSNYEQFHISMLADTIGLKNNKIVKGSFDEFRRLSQKKMGLSGLKPKDFYDKEFGSKSTKERELSREANQATDDLGTEHGSYDAMESYSKIIKINPKNAFAWFNKGLAILDFWRYDKTSYMFDTRSQEEKEKEIQEKEKERKHEAEECFQKAIDLHPYLQEDYEKLQKKGRIY</sequence>
<dbReference type="EMBL" id="RJJX01000005">
    <property type="protein sequence ID" value="RUT78987.1"/>
    <property type="molecule type" value="Genomic_DNA"/>
</dbReference>
<dbReference type="Gene3D" id="1.25.40.10">
    <property type="entry name" value="Tetratricopeptide repeat domain"/>
    <property type="match status" value="1"/>
</dbReference>
<proteinExistence type="predicted"/>
<evidence type="ECO:0000313" key="2">
    <source>
        <dbReference type="EMBL" id="RUT78987.1"/>
    </source>
</evidence>
<reference evidence="2 3" key="1">
    <citation type="submission" date="2018-11" db="EMBL/GenBank/DDBJ databases">
        <title>Parancylomarina longa gen. nov., sp. nov., isolated from sediments of southern Okinawa.</title>
        <authorList>
            <person name="Fu T."/>
        </authorList>
    </citation>
    <scope>NUCLEOTIDE SEQUENCE [LARGE SCALE GENOMIC DNA]</scope>
    <source>
        <strain evidence="2 3">T3-2 S1-C</strain>
    </source>
</reference>
<evidence type="ECO:0000313" key="3">
    <source>
        <dbReference type="Proteomes" id="UP000282985"/>
    </source>
</evidence>
<protein>
    <recommendedName>
        <fullName evidence="4">Tetratricopeptide repeat protein</fullName>
    </recommendedName>
</protein>